<evidence type="ECO:0000256" key="9">
    <source>
        <dbReference type="ARBA" id="ARBA00025283"/>
    </source>
</evidence>
<feature type="domain" description="PB1" evidence="12">
    <location>
        <begin position="195"/>
        <end position="310"/>
    </location>
</feature>
<organism evidence="13 14">
    <name type="scientific">Cephalotus follicularis</name>
    <name type="common">Albany pitcher plant</name>
    <dbReference type="NCBI Taxonomy" id="3775"/>
    <lineage>
        <taxon>Eukaryota</taxon>
        <taxon>Viridiplantae</taxon>
        <taxon>Streptophyta</taxon>
        <taxon>Embryophyta</taxon>
        <taxon>Tracheophyta</taxon>
        <taxon>Spermatophyta</taxon>
        <taxon>Magnoliopsida</taxon>
        <taxon>eudicotyledons</taxon>
        <taxon>Gunneridae</taxon>
        <taxon>Pentapetalae</taxon>
        <taxon>rosids</taxon>
        <taxon>fabids</taxon>
        <taxon>Oxalidales</taxon>
        <taxon>Cephalotaceae</taxon>
        <taxon>Cephalotus</taxon>
    </lineage>
</organism>
<dbReference type="Proteomes" id="UP000187406">
    <property type="component" value="Unassembled WGS sequence"/>
</dbReference>
<dbReference type="STRING" id="3775.A0A1Q3BBU4"/>
<reference evidence="14" key="1">
    <citation type="submission" date="2016-04" db="EMBL/GenBank/DDBJ databases">
        <title>Cephalotus genome sequencing.</title>
        <authorList>
            <person name="Fukushima K."/>
            <person name="Hasebe M."/>
            <person name="Fang X."/>
        </authorList>
    </citation>
    <scope>NUCLEOTIDE SEQUENCE [LARGE SCALE GENOMIC DNA]</scope>
    <source>
        <strain evidence="14">cv. St1</strain>
    </source>
</reference>
<feature type="compositionally biased region" description="Basic and acidic residues" evidence="11">
    <location>
        <begin position="180"/>
        <end position="191"/>
    </location>
</feature>
<dbReference type="OrthoDB" id="615826at2759"/>
<dbReference type="FunFam" id="3.10.20.90:FF:000225">
    <property type="entry name" value="Auxin-responsive protein"/>
    <property type="match status" value="1"/>
</dbReference>
<comment type="function">
    <text evidence="9">Aux/IAA proteins are short-lived transcriptional factors that function as repressors of early auxin response genes at low auxin concentrations. Repression is thought to result from the interaction with auxin response factors (ARFs), proteins that bind to the auxin-responsive promoter element (AuxRE). Formation of heterodimers with ARF proteins may alter their ability to modulate early auxin response genes expression.</text>
</comment>
<evidence type="ECO:0000259" key="12">
    <source>
        <dbReference type="PROSITE" id="PS51745"/>
    </source>
</evidence>
<evidence type="ECO:0000313" key="14">
    <source>
        <dbReference type="Proteomes" id="UP000187406"/>
    </source>
</evidence>
<dbReference type="EMBL" id="BDDD01000419">
    <property type="protein sequence ID" value="GAV65516.1"/>
    <property type="molecule type" value="Genomic_DNA"/>
</dbReference>
<comment type="caution">
    <text evidence="13">The sequence shown here is derived from an EMBL/GenBank/DDBJ whole genome shotgun (WGS) entry which is preliminary data.</text>
</comment>
<feature type="region of interest" description="Disordered" evidence="11">
    <location>
        <begin position="165"/>
        <end position="197"/>
    </location>
</feature>
<dbReference type="SUPFAM" id="SSF54277">
    <property type="entry name" value="CAD &amp; PB1 domains"/>
    <property type="match status" value="1"/>
</dbReference>
<dbReference type="PANTHER" id="PTHR31734:SF134">
    <property type="entry name" value="AUXIN-RESPONSIVE PROTEIN IAA28"/>
    <property type="match status" value="1"/>
</dbReference>
<dbReference type="Pfam" id="PF02309">
    <property type="entry name" value="AUX_IAA"/>
    <property type="match status" value="1"/>
</dbReference>
<dbReference type="GO" id="GO:0005634">
    <property type="term" value="C:nucleus"/>
    <property type="evidence" value="ECO:0007669"/>
    <property type="project" value="UniProtKB-SubCell"/>
</dbReference>
<keyword evidence="7 10" id="KW-0539">Nucleus</keyword>
<evidence type="ECO:0000256" key="6">
    <source>
        <dbReference type="ARBA" id="ARBA00023163"/>
    </source>
</evidence>
<keyword evidence="6 10" id="KW-0804">Transcription</keyword>
<dbReference type="InterPro" id="IPR053793">
    <property type="entry name" value="PB1-like"/>
</dbReference>
<sequence>MEVYSKLFNLIPDDKDKEWLARHEISEDNKLELRLGPPGEFLGYNNITHGTKRVFGDSIEAKTGDKYWFTNGEDKKINTTTVESGFANSFLATPLISKRFVVKTEDPLQPCSSVVAELQHPDTKTSLNPASASSDRTVTNNCHKRMATAPVVGWPPIRSFRKNLASDSLSKPTSDSLNKQSKEESGREHESSTNNSFVKVNMEGVPIGRKINLSAYDSYEKLFCAIDELFRGLLAAQRDSSVADNHKEMEEANTGSLATSGENTLVYEDNEGDRMLVGDVPWHMFVSAVKRLRVLNSSGLSTLQIGSREEEKTPLNSLLET</sequence>
<dbReference type="GO" id="GO:0006355">
    <property type="term" value="P:regulation of DNA-templated transcription"/>
    <property type="evidence" value="ECO:0007669"/>
    <property type="project" value="InterPro"/>
</dbReference>
<feature type="compositionally biased region" description="Polar residues" evidence="11">
    <location>
        <begin position="165"/>
        <end position="179"/>
    </location>
</feature>
<keyword evidence="4 10" id="KW-0678">Repressor</keyword>
<proteinExistence type="inferred from homology"/>
<comment type="similarity">
    <text evidence="2 10">Belongs to the Aux/IAA family.</text>
</comment>
<evidence type="ECO:0000256" key="1">
    <source>
        <dbReference type="ARBA" id="ARBA00004123"/>
    </source>
</evidence>
<dbReference type="PANTHER" id="PTHR31734">
    <property type="entry name" value="AUXIN-RESPONSIVE PROTEIN IAA17"/>
    <property type="match status" value="1"/>
</dbReference>
<comment type="subcellular location">
    <subcellularLocation>
        <location evidence="1 10">Nucleus</location>
    </subcellularLocation>
</comment>
<protein>
    <recommendedName>
        <fullName evidence="10">Auxin-responsive protein</fullName>
    </recommendedName>
</protein>
<dbReference type="PROSITE" id="PS51745">
    <property type="entry name" value="PB1"/>
    <property type="match status" value="1"/>
</dbReference>
<dbReference type="GO" id="GO:0009734">
    <property type="term" value="P:auxin-activated signaling pathway"/>
    <property type="evidence" value="ECO:0007669"/>
    <property type="project" value="UniProtKB-UniRule"/>
</dbReference>
<keyword evidence="14" id="KW-1185">Reference proteome</keyword>
<evidence type="ECO:0000256" key="2">
    <source>
        <dbReference type="ARBA" id="ARBA00006728"/>
    </source>
</evidence>
<dbReference type="Gene3D" id="3.10.20.90">
    <property type="entry name" value="Phosphatidylinositol 3-kinase Catalytic Subunit, Chain A, domain 1"/>
    <property type="match status" value="1"/>
</dbReference>
<gene>
    <name evidence="13" type="ORF">CFOL_v3_09031</name>
</gene>
<evidence type="ECO:0000256" key="11">
    <source>
        <dbReference type="SAM" id="MobiDB-lite"/>
    </source>
</evidence>
<evidence type="ECO:0000256" key="4">
    <source>
        <dbReference type="ARBA" id="ARBA00022491"/>
    </source>
</evidence>
<accession>A0A1Q3BBU4</accession>
<dbReference type="InParanoid" id="A0A1Q3BBU4"/>
<name>A0A1Q3BBU4_CEPFO</name>
<dbReference type="InterPro" id="IPR003311">
    <property type="entry name" value="AUX_IAA"/>
</dbReference>
<evidence type="ECO:0000256" key="3">
    <source>
        <dbReference type="ARBA" id="ARBA00011726"/>
    </source>
</evidence>
<evidence type="ECO:0000313" key="13">
    <source>
        <dbReference type="EMBL" id="GAV65516.1"/>
    </source>
</evidence>
<evidence type="ECO:0000256" key="10">
    <source>
        <dbReference type="RuleBase" id="RU004549"/>
    </source>
</evidence>
<keyword evidence="5 10" id="KW-0805">Transcription regulation</keyword>
<keyword evidence="8 10" id="KW-0927">Auxin signaling pathway</keyword>
<evidence type="ECO:0000256" key="5">
    <source>
        <dbReference type="ARBA" id="ARBA00023015"/>
    </source>
</evidence>
<dbReference type="AlphaFoldDB" id="A0A1Q3BBU4"/>
<comment type="subunit">
    <text evidence="3 10">Homodimers and heterodimers.</text>
</comment>
<dbReference type="InterPro" id="IPR033389">
    <property type="entry name" value="AUX/IAA_dom"/>
</dbReference>
<evidence type="ECO:0000256" key="7">
    <source>
        <dbReference type="ARBA" id="ARBA00023242"/>
    </source>
</evidence>
<evidence type="ECO:0000256" key="8">
    <source>
        <dbReference type="ARBA" id="ARBA00023294"/>
    </source>
</evidence>